<proteinExistence type="predicted"/>
<evidence type="ECO:0000256" key="1">
    <source>
        <dbReference type="ARBA" id="ARBA00000085"/>
    </source>
</evidence>
<evidence type="ECO:0000313" key="7">
    <source>
        <dbReference type="EMBL" id="EON76791.1"/>
    </source>
</evidence>
<protein>
    <recommendedName>
        <fullName evidence="2">histidine kinase</fullName>
        <ecNumber evidence="2">2.7.13.3</ecNumber>
    </recommendedName>
</protein>
<dbReference type="InterPro" id="IPR052162">
    <property type="entry name" value="Sensor_kinase/Photoreceptor"/>
</dbReference>
<keyword evidence="3" id="KW-0597">Phosphoprotein</keyword>
<dbReference type="SUPFAM" id="SSF55874">
    <property type="entry name" value="ATPase domain of HSP90 chaperone/DNA topoisomerase II/histidine kinase"/>
    <property type="match status" value="1"/>
</dbReference>
<gene>
    <name evidence="7" type="ORF">ADIS_2662</name>
</gene>
<dbReference type="InterPro" id="IPR013656">
    <property type="entry name" value="PAS_4"/>
</dbReference>
<dbReference type="Gene3D" id="1.10.287.130">
    <property type="match status" value="1"/>
</dbReference>
<feature type="domain" description="Histidine kinase" evidence="6">
    <location>
        <begin position="266"/>
        <end position="480"/>
    </location>
</feature>
<keyword evidence="8" id="KW-1185">Reference proteome</keyword>
<dbReference type="PANTHER" id="PTHR43304:SF1">
    <property type="entry name" value="PAC DOMAIN-CONTAINING PROTEIN"/>
    <property type="match status" value="1"/>
</dbReference>
<dbReference type="Pfam" id="PF02518">
    <property type="entry name" value="HATPase_c"/>
    <property type="match status" value="1"/>
</dbReference>
<dbReference type="Proteomes" id="UP000013909">
    <property type="component" value="Unassembled WGS sequence"/>
</dbReference>
<dbReference type="AlphaFoldDB" id="R7ZRK7"/>
<dbReference type="PRINTS" id="PR00344">
    <property type="entry name" value="BCTRLSENSOR"/>
</dbReference>
<dbReference type="InterPro" id="IPR004358">
    <property type="entry name" value="Sig_transdc_His_kin-like_C"/>
</dbReference>
<evidence type="ECO:0000259" key="6">
    <source>
        <dbReference type="PROSITE" id="PS50109"/>
    </source>
</evidence>
<dbReference type="InterPro" id="IPR036097">
    <property type="entry name" value="HisK_dim/P_sf"/>
</dbReference>
<dbReference type="InterPro" id="IPR005467">
    <property type="entry name" value="His_kinase_dom"/>
</dbReference>
<keyword evidence="4" id="KW-0808">Transferase</keyword>
<dbReference type="SMART" id="SM00387">
    <property type="entry name" value="HATPase_c"/>
    <property type="match status" value="1"/>
</dbReference>
<evidence type="ECO:0000256" key="3">
    <source>
        <dbReference type="ARBA" id="ARBA00022553"/>
    </source>
</evidence>
<dbReference type="EMBL" id="AQHR01000073">
    <property type="protein sequence ID" value="EON76791.1"/>
    <property type="molecule type" value="Genomic_DNA"/>
</dbReference>
<name>R7ZRK7_9BACT</name>
<evidence type="ECO:0000256" key="4">
    <source>
        <dbReference type="ARBA" id="ARBA00022679"/>
    </source>
</evidence>
<organism evidence="7 8">
    <name type="scientific">Lunatimonas lonarensis</name>
    <dbReference type="NCBI Taxonomy" id="1232681"/>
    <lineage>
        <taxon>Bacteria</taxon>
        <taxon>Pseudomonadati</taxon>
        <taxon>Bacteroidota</taxon>
        <taxon>Cytophagia</taxon>
        <taxon>Cytophagales</taxon>
        <taxon>Cyclobacteriaceae</taxon>
    </lineage>
</organism>
<evidence type="ECO:0000256" key="2">
    <source>
        <dbReference type="ARBA" id="ARBA00012438"/>
    </source>
</evidence>
<comment type="catalytic activity">
    <reaction evidence="1">
        <text>ATP + protein L-histidine = ADP + protein N-phospho-L-histidine.</text>
        <dbReference type="EC" id="2.7.13.3"/>
    </reaction>
</comment>
<dbReference type="SUPFAM" id="SSF47384">
    <property type="entry name" value="Homodimeric domain of signal transducing histidine kinase"/>
    <property type="match status" value="1"/>
</dbReference>
<comment type="caution">
    <text evidence="7">The sequence shown here is derived from an EMBL/GenBank/DDBJ whole genome shotgun (WGS) entry which is preliminary data.</text>
</comment>
<dbReference type="PANTHER" id="PTHR43304">
    <property type="entry name" value="PHYTOCHROME-LIKE PROTEIN CPH1"/>
    <property type="match status" value="1"/>
</dbReference>
<evidence type="ECO:0000313" key="8">
    <source>
        <dbReference type="Proteomes" id="UP000013909"/>
    </source>
</evidence>
<dbReference type="OrthoDB" id="9766459at2"/>
<dbReference type="GO" id="GO:0000155">
    <property type="term" value="F:phosphorelay sensor kinase activity"/>
    <property type="evidence" value="ECO:0007669"/>
    <property type="project" value="InterPro"/>
</dbReference>
<dbReference type="Pfam" id="PF08448">
    <property type="entry name" value="PAS_4"/>
    <property type="match status" value="1"/>
</dbReference>
<dbReference type="STRING" id="1232681.ADIS_2662"/>
<dbReference type="Gene3D" id="3.30.450.20">
    <property type="entry name" value="PAS domain"/>
    <property type="match status" value="1"/>
</dbReference>
<dbReference type="EC" id="2.7.13.3" evidence="2"/>
<accession>R7ZRK7</accession>
<dbReference type="PROSITE" id="PS50109">
    <property type="entry name" value="HIS_KIN"/>
    <property type="match status" value="1"/>
</dbReference>
<evidence type="ECO:0000256" key="5">
    <source>
        <dbReference type="ARBA" id="ARBA00022777"/>
    </source>
</evidence>
<sequence>MEGSVSVDFISALLTIKKEAGKSAQCVYISEKLKGIFQDETSSPLEECLEKLFPLAPKPLMDTLVEAIEKGEKRVIPYQSKEKLLSVQVEGSVIRTDAGPSYYNLLFSLVESRPVLHHALHQQALFESRQLYRRIAENFPRGTIDVLDSKFDYIYTEGTEYLELLIEPSSLIGSSHLDLIPAESREIARENLERVLKGEMVTYETVLWNNHYLSNAVPLRNEQEEIDHILLVHQNISNAKKLEAEREILIKDLESHNEELLRFAYIVSHNLRAPIVNISLLLDLYNEKDPSDPENPEVIENLKVSTSLLNATLQDLIEVVSIKKQKIPKVEPINFHLLLNNIEKSLFNQLKESGIKIHKDFSRLGEMNYVYAHLENFFMNFLTNSVKYKHPTRIPEVWISTYKEGDYCVIHYKDNGIGLDLDRYGDRLFGLYQRFHNHVEGKGMGLYLVREQIRANDGKIEIASKVGEGLAFTIYLRNLIG</sequence>
<dbReference type="InterPro" id="IPR035965">
    <property type="entry name" value="PAS-like_dom_sf"/>
</dbReference>
<dbReference type="InterPro" id="IPR036890">
    <property type="entry name" value="HATPase_C_sf"/>
</dbReference>
<keyword evidence="5" id="KW-0418">Kinase</keyword>
<dbReference type="Gene3D" id="3.30.565.10">
    <property type="entry name" value="Histidine kinase-like ATPase, C-terminal domain"/>
    <property type="match status" value="1"/>
</dbReference>
<reference evidence="7 8" key="1">
    <citation type="submission" date="2013-02" db="EMBL/GenBank/DDBJ databases">
        <title>A novel strain isolated from Lonar lake, Maharashtra, India.</title>
        <authorList>
            <person name="Singh A."/>
        </authorList>
    </citation>
    <scope>NUCLEOTIDE SEQUENCE [LARGE SCALE GENOMIC DNA]</scope>
    <source>
        <strain evidence="7 8">AK24</strain>
    </source>
</reference>
<dbReference type="SUPFAM" id="SSF55785">
    <property type="entry name" value="PYP-like sensor domain (PAS domain)"/>
    <property type="match status" value="1"/>
</dbReference>
<dbReference type="PATRIC" id="fig|1288963.3.peg.2653"/>
<dbReference type="InterPro" id="IPR003594">
    <property type="entry name" value="HATPase_dom"/>
</dbReference>
<dbReference type="RefSeq" id="WP_010854797.1">
    <property type="nucleotide sequence ID" value="NZ_AQHR01000073.1"/>
</dbReference>